<sequence length="72" mass="8191">MVKTGRKTQQQRKEESLGILCQNEVFATPEDTERIYRYQEGKYVLGKTMINATIEEHHGDKCSTALCRAVTG</sequence>
<proteinExistence type="predicted"/>
<accession>X1HJU7</accession>
<dbReference type="EMBL" id="BARU01019827">
    <property type="protein sequence ID" value="GAH57335.1"/>
    <property type="molecule type" value="Genomic_DNA"/>
</dbReference>
<reference evidence="1" key="1">
    <citation type="journal article" date="2014" name="Front. Microbiol.">
        <title>High frequency of phylogenetically diverse reductive dehalogenase-homologous genes in deep subseafloor sedimentary metagenomes.</title>
        <authorList>
            <person name="Kawai M."/>
            <person name="Futagami T."/>
            <person name="Toyoda A."/>
            <person name="Takaki Y."/>
            <person name="Nishi S."/>
            <person name="Hori S."/>
            <person name="Arai W."/>
            <person name="Tsubouchi T."/>
            <person name="Morono Y."/>
            <person name="Uchiyama I."/>
            <person name="Ito T."/>
            <person name="Fujiyama A."/>
            <person name="Inagaki F."/>
            <person name="Takami H."/>
        </authorList>
    </citation>
    <scope>NUCLEOTIDE SEQUENCE</scope>
    <source>
        <strain evidence="1">Expedition CK06-06</strain>
    </source>
</reference>
<gene>
    <name evidence="1" type="ORF">S03H2_32628</name>
</gene>
<dbReference type="AlphaFoldDB" id="X1HJU7"/>
<organism evidence="1">
    <name type="scientific">marine sediment metagenome</name>
    <dbReference type="NCBI Taxonomy" id="412755"/>
    <lineage>
        <taxon>unclassified sequences</taxon>
        <taxon>metagenomes</taxon>
        <taxon>ecological metagenomes</taxon>
    </lineage>
</organism>
<evidence type="ECO:0000313" key="1">
    <source>
        <dbReference type="EMBL" id="GAH57335.1"/>
    </source>
</evidence>
<comment type="caution">
    <text evidence="1">The sequence shown here is derived from an EMBL/GenBank/DDBJ whole genome shotgun (WGS) entry which is preliminary data.</text>
</comment>
<name>X1HJU7_9ZZZZ</name>
<protein>
    <submittedName>
        <fullName evidence="1">Uncharacterized protein</fullName>
    </submittedName>
</protein>